<dbReference type="SUPFAM" id="SSF48484">
    <property type="entry name" value="Lipoxigenase"/>
    <property type="match status" value="1"/>
</dbReference>
<dbReference type="AlphaFoldDB" id="A0AAD8SJP3"/>
<evidence type="ECO:0000259" key="13">
    <source>
        <dbReference type="PROSITE" id="PS51393"/>
    </source>
</evidence>
<gene>
    <name evidence="14" type="ORF">QYE76_017414</name>
    <name evidence="15" type="ORF">QYE76_070378</name>
</gene>
<keyword evidence="9" id="KW-0275">Fatty acid biosynthesis</keyword>
<dbReference type="FunFam" id="4.10.375.10:FF:000001">
    <property type="entry name" value="Lipoxygenase"/>
    <property type="match status" value="1"/>
</dbReference>
<evidence type="ECO:0000313" key="14">
    <source>
        <dbReference type="EMBL" id="KAK1603150.1"/>
    </source>
</evidence>
<evidence type="ECO:0000256" key="5">
    <source>
        <dbReference type="ARBA" id="ARBA00022832"/>
    </source>
</evidence>
<reference evidence="15" key="1">
    <citation type="submission" date="2023-07" db="EMBL/GenBank/DDBJ databases">
        <title>A chromosome-level genome assembly of Lolium multiflorum.</title>
        <authorList>
            <person name="Chen Y."/>
            <person name="Copetti D."/>
            <person name="Kolliker R."/>
            <person name="Studer B."/>
        </authorList>
    </citation>
    <scope>NUCLEOTIDE SEQUENCE</scope>
    <source>
        <strain evidence="15">02402/16</strain>
        <tissue evidence="15">Leaf</tissue>
    </source>
</reference>
<evidence type="ECO:0000256" key="3">
    <source>
        <dbReference type="ARBA" id="ARBA00022723"/>
    </source>
</evidence>
<keyword evidence="16" id="KW-1185">Reference proteome</keyword>
<keyword evidence="8" id="KW-0443">Lipid metabolism</keyword>
<dbReference type="InterPro" id="IPR001246">
    <property type="entry name" value="LipOase_plant"/>
</dbReference>
<keyword evidence="6" id="KW-0223">Dioxygenase</keyword>
<dbReference type="EMBL" id="JAUUTY010000004">
    <property type="protein sequence ID" value="KAK1652573.1"/>
    <property type="molecule type" value="Genomic_DNA"/>
</dbReference>
<dbReference type="GO" id="GO:0031408">
    <property type="term" value="P:oxylipin biosynthetic process"/>
    <property type="evidence" value="ECO:0007669"/>
    <property type="project" value="UniProtKB-KW"/>
</dbReference>
<dbReference type="InterPro" id="IPR036392">
    <property type="entry name" value="PLAT/LH2_dom_sf"/>
</dbReference>
<dbReference type="CDD" id="cd01751">
    <property type="entry name" value="PLAT_LH2"/>
    <property type="match status" value="1"/>
</dbReference>
<dbReference type="Proteomes" id="UP001231189">
    <property type="component" value="Unassembled WGS sequence"/>
</dbReference>
<dbReference type="InterPro" id="IPR000907">
    <property type="entry name" value="LipOase"/>
</dbReference>
<evidence type="ECO:0000256" key="11">
    <source>
        <dbReference type="SAM" id="MobiDB-lite"/>
    </source>
</evidence>
<keyword evidence="7" id="KW-0560">Oxidoreductase</keyword>
<proteinExistence type="inferred from homology"/>
<dbReference type="GO" id="GO:0006633">
    <property type="term" value="P:fatty acid biosynthetic process"/>
    <property type="evidence" value="ECO:0007669"/>
    <property type="project" value="UniProtKB-KW"/>
</dbReference>
<evidence type="ECO:0000313" key="15">
    <source>
        <dbReference type="EMBL" id="KAK1652573.1"/>
    </source>
</evidence>
<evidence type="ECO:0000256" key="6">
    <source>
        <dbReference type="ARBA" id="ARBA00022964"/>
    </source>
</evidence>
<dbReference type="Gene3D" id="3.10.450.60">
    <property type="match status" value="1"/>
</dbReference>
<dbReference type="Gene3D" id="4.10.372.10">
    <property type="entry name" value="Lipoxygenase-1, Domain 3"/>
    <property type="match status" value="1"/>
</dbReference>
<keyword evidence="5" id="KW-0276">Fatty acid metabolism</keyword>
<evidence type="ECO:0000256" key="2">
    <source>
        <dbReference type="ARBA" id="ARBA00022516"/>
    </source>
</evidence>
<name>A0AAD8SJP3_LOLMU</name>
<dbReference type="InterPro" id="IPR036226">
    <property type="entry name" value="LipOase_C_sf"/>
</dbReference>
<evidence type="ECO:0000256" key="7">
    <source>
        <dbReference type="ARBA" id="ARBA00023002"/>
    </source>
</evidence>
<feature type="region of interest" description="Disordered" evidence="11">
    <location>
        <begin position="1"/>
        <end position="21"/>
    </location>
</feature>
<dbReference type="Gene3D" id="2.60.60.20">
    <property type="entry name" value="PLAT/LH2 domain"/>
    <property type="match status" value="1"/>
</dbReference>
<dbReference type="GO" id="GO:0034440">
    <property type="term" value="P:lipid oxidation"/>
    <property type="evidence" value="ECO:0007669"/>
    <property type="project" value="InterPro"/>
</dbReference>
<keyword evidence="4" id="KW-0925">Oxylipin biosynthesis</keyword>
<dbReference type="Pfam" id="PF01477">
    <property type="entry name" value="PLAT"/>
    <property type="match status" value="1"/>
</dbReference>
<evidence type="ECO:0000256" key="1">
    <source>
        <dbReference type="ARBA" id="ARBA00009419"/>
    </source>
</evidence>
<comment type="caution">
    <text evidence="15">The sequence shown here is derived from an EMBL/GenBank/DDBJ whole genome shotgun (WGS) entry which is preliminary data.</text>
</comment>
<dbReference type="PRINTS" id="PR00468">
    <property type="entry name" value="PLTLPOXGNASE"/>
</dbReference>
<dbReference type="PROSITE" id="PS51393">
    <property type="entry name" value="LIPOXYGENASE_3"/>
    <property type="match status" value="1"/>
</dbReference>
<dbReference type="GO" id="GO:0046872">
    <property type="term" value="F:metal ion binding"/>
    <property type="evidence" value="ECO:0007669"/>
    <property type="project" value="UniProtKB-KW"/>
</dbReference>
<dbReference type="PROSITE" id="PS50095">
    <property type="entry name" value="PLAT"/>
    <property type="match status" value="1"/>
</dbReference>
<protein>
    <recommendedName>
        <fullName evidence="17">Lipoxygenase</fullName>
    </recommendedName>
</protein>
<organism evidence="15 16">
    <name type="scientific">Lolium multiflorum</name>
    <name type="common">Italian ryegrass</name>
    <name type="synonym">Lolium perenne subsp. multiflorum</name>
    <dbReference type="NCBI Taxonomy" id="4521"/>
    <lineage>
        <taxon>Eukaryota</taxon>
        <taxon>Viridiplantae</taxon>
        <taxon>Streptophyta</taxon>
        <taxon>Embryophyta</taxon>
        <taxon>Tracheophyta</taxon>
        <taxon>Spermatophyta</taxon>
        <taxon>Magnoliopsida</taxon>
        <taxon>Liliopsida</taxon>
        <taxon>Poales</taxon>
        <taxon>Poaceae</taxon>
        <taxon>BOP clade</taxon>
        <taxon>Pooideae</taxon>
        <taxon>Poodae</taxon>
        <taxon>Poeae</taxon>
        <taxon>Poeae Chloroplast Group 2 (Poeae type)</taxon>
        <taxon>Loliodinae</taxon>
        <taxon>Loliinae</taxon>
        <taxon>Lolium</taxon>
    </lineage>
</organism>
<comment type="similarity">
    <text evidence="1">Belongs to the lipoxygenase family.</text>
</comment>
<dbReference type="SMART" id="SM00308">
    <property type="entry name" value="LH2"/>
    <property type="match status" value="1"/>
</dbReference>
<evidence type="ECO:0000256" key="10">
    <source>
        <dbReference type="PROSITE-ProRule" id="PRU00152"/>
    </source>
</evidence>
<dbReference type="GO" id="GO:0016702">
    <property type="term" value="F:oxidoreductase activity, acting on single donors with incorporation of molecular oxygen, incorporation of two atoms of oxygen"/>
    <property type="evidence" value="ECO:0007669"/>
    <property type="project" value="InterPro"/>
</dbReference>
<evidence type="ECO:0000256" key="8">
    <source>
        <dbReference type="ARBA" id="ARBA00023098"/>
    </source>
</evidence>
<dbReference type="InterPro" id="IPR027433">
    <property type="entry name" value="Lipoxygenase_dom_3"/>
</dbReference>
<dbReference type="SUPFAM" id="SSF49723">
    <property type="entry name" value="Lipase/lipooxygenase domain (PLAT/LH2 domain)"/>
    <property type="match status" value="1"/>
</dbReference>
<dbReference type="InterPro" id="IPR042057">
    <property type="entry name" value="Lipoxy_PLAT/LH2"/>
</dbReference>
<evidence type="ECO:0000259" key="12">
    <source>
        <dbReference type="PROSITE" id="PS50095"/>
    </source>
</evidence>
<feature type="domain" description="PLAT" evidence="12">
    <location>
        <begin position="97"/>
        <end position="220"/>
    </location>
</feature>
<keyword evidence="3" id="KW-0479">Metal-binding</keyword>
<dbReference type="Pfam" id="PF00305">
    <property type="entry name" value="Lipoxygenase"/>
    <property type="match status" value="1"/>
</dbReference>
<evidence type="ECO:0000256" key="4">
    <source>
        <dbReference type="ARBA" id="ARBA00022767"/>
    </source>
</evidence>
<dbReference type="PANTHER" id="PTHR11771">
    <property type="entry name" value="LIPOXYGENASE"/>
    <property type="match status" value="1"/>
</dbReference>
<evidence type="ECO:0008006" key="17">
    <source>
        <dbReference type="Google" id="ProtNLM"/>
    </source>
</evidence>
<sequence>MAASCREFTGLSRPATTRLHPGRSRNELCFLPLERKELGRRKKPAGRGVTVVAAVSEELPRLVSAAGKGAAAGRPPPPGKVAVRAALTVRRKHKEDLKEAVAGHLDALWDMVGRGVVLELISTKIHPRTEKPVESGRASIKDWCQKQGAKGEHVVYTAEFTVDADFGEPGAVLVSNRHHREFFLESIVIQSGLPCGTVYFACNSWVQTTGELRDKRVFFSNKPYLPSQTPPGLRAIREKELKDLRGDGTGVRKISDRIYDYAMYDDLGNPDRGKEFIRPILGGQKIPHPRRCRTGRPPTDTNMLSESRVEKPHRIYVPRDETFEELKQGAFISGRLRAVLHTLIPSLIATVSADTHNFQGFHHVDNLYKEGLRLKLGLQEHLFQKIPLVQKIQESSEGMLRYDTPSILSKDKFAWLRDDEFGRQAIAGINPVSIERLTVFPPVSKLDPAVYGPPESSITERHIAGHLNGLTVQEVASYCTVLIYAQLCTYGHLLFYSDHTS</sequence>
<dbReference type="Gene3D" id="4.10.375.10">
    <property type="entry name" value="Lipoxygenase-1, Domain 2"/>
    <property type="match status" value="1"/>
</dbReference>
<dbReference type="EMBL" id="JAUUTY010000113">
    <property type="protein sequence ID" value="KAK1603150.1"/>
    <property type="molecule type" value="Genomic_DNA"/>
</dbReference>
<comment type="caution">
    <text evidence="10">Lacks conserved residue(s) required for the propagation of feature annotation.</text>
</comment>
<dbReference type="GO" id="GO:0009611">
    <property type="term" value="P:response to wounding"/>
    <property type="evidence" value="ECO:0007669"/>
    <property type="project" value="UniProtKB-ARBA"/>
</dbReference>
<evidence type="ECO:0000256" key="9">
    <source>
        <dbReference type="ARBA" id="ARBA00023160"/>
    </source>
</evidence>
<dbReference type="InterPro" id="IPR013819">
    <property type="entry name" value="LipOase_C"/>
</dbReference>
<evidence type="ECO:0000313" key="16">
    <source>
        <dbReference type="Proteomes" id="UP001231189"/>
    </source>
</evidence>
<dbReference type="InterPro" id="IPR001024">
    <property type="entry name" value="PLAT/LH2_dom"/>
</dbReference>
<accession>A0AAD8SJP3</accession>
<keyword evidence="2" id="KW-0444">Lipid biosynthesis</keyword>
<feature type="domain" description="Lipoxygenase" evidence="13">
    <location>
        <begin position="223"/>
        <end position="501"/>
    </location>
</feature>